<sequence length="88" mass="10273">MGLFKQYSESYEGGRCAMGYEFVDSYTDRNGIYHKSYCRRIKKTWGDPEEKISKQRKKTEDDSLKRAKQVIAESDADPESVFFSERGL</sequence>
<dbReference type="AlphaFoldDB" id="A0A1R4A8D3"/>
<protein>
    <submittedName>
        <fullName evidence="1">Uncharacterized protein</fullName>
    </submittedName>
</protein>
<proteinExistence type="predicted"/>
<name>A0A1R4A8D3_9ARCH</name>
<keyword evidence="2" id="KW-1185">Reference proteome</keyword>
<organism evidence="1 2">
    <name type="scientific">Cuniculiplasma divulgatum</name>
    <dbReference type="NCBI Taxonomy" id="1673428"/>
    <lineage>
        <taxon>Archaea</taxon>
        <taxon>Methanobacteriati</taxon>
        <taxon>Thermoplasmatota</taxon>
        <taxon>Thermoplasmata</taxon>
        <taxon>Thermoplasmatales</taxon>
        <taxon>Cuniculiplasmataceae</taxon>
        <taxon>Cuniculiplasma</taxon>
    </lineage>
</organism>
<accession>A0A1R4A8D3</accession>
<evidence type="ECO:0000313" key="2">
    <source>
        <dbReference type="Proteomes" id="UP000187822"/>
    </source>
</evidence>
<dbReference type="GeneID" id="30928021"/>
<dbReference type="Proteomes" id="UP000187822">
    <property type="component" value="Chromosome I"/>
</dbReference>
<dbReference type="RefSeq" id="WP_077076501.1">
    <property type="nucleotide sequence ID" value="NZ_LT719092.1"/>
</dbReference>
<reference evidence="2" key="1">
    <citation type="submission" date="2016-06" db="EMBL/GenBank/DDBJ databases">
        <authorList>
            <person name="Toshchakov V.S."/>
        </authorList>
    </citation>
    <scope>NUCLEOTIDE SEQUENCE [LARGE SCALE GENOMIC DNA]</scope>
    <source>
        <strain>PM4 (JCM 30641</strain>
        <strain evidence="2">\VKM B-2940)</strain>
    </source>
</reference>
<dbReference type="KEGG" id="cdiv:CPM_1435"/>
<dbReference type="STRING" id="1673428.CPM_1435"/>
<dbReference type="EMBL" id="LT719092">
    <property type="protein sequence ID" value="SJK85232.1"/>
    <property type="molecule type" value="Genomic_DNA"/>
</dbReference>
<gene>
    <name evidence="1" type="ORF">CPM_1435</name>
</gene>
<evidence type="ECO:0000313" key="1">
    <source>
        <dbReference type="EMBL" id="SJK85232.1"/>
    </source>
</evidence>